<organism evidence="2 3">
    <name type="scientific">Porphyromonas loveana</name>
    <dbReference type="NCBI Taxonomy" id="1884669"/>
    <lineage>
        <taxon>Bacteria</taxon>
        <taxon>Pseudomonadati</taxon>
        <taxon>Bacteroidota</taxon>
        <taxon>Bacteroidia</taxon>
        <taxon>Bacteroidales</taxon>
        <taxon>Porphyromonadaceae</taxon>
        <taxon>Porphyromonas</taxon>
    </lineage>
</organism>
<feature type="signal peptide" evidence="1">
    <location>
        <begin position="1"/>
        <end position="19"/>
    </location>
</feature>
<evidence type="ECO:0000313" key="2">
    <source>
        <dbReference type="EMBL" id="PVZ15142.1"/>
    </source>
</evidence>
<reference evidence="2 3" key="1">
    <citation type="submission" date="2018-04" db="EMBL/GenBank/DDBJ databases">
        <title>Genomic Encyclopedia of Type Strains, Phase IV (KMG-IV): sequencing the most valuable type-strain genomes for metagenomic binning, comparative biology and taxonomic classification.</title>
        <authorList>
            <person name="Goeker M."/>
        </authorList>
    </citation>
    <scope>NUCLEOTIDE SEQUENCE [LARGE SCALE GENOMIC DNA]</scope>
    <source>
        <strain evidence="2 3">DSM 28520</strain>
    </source>
</reference>
<feature type="chain" id="PRO_5015738528" description="Lipoprotein" evidence="1">
    <location>
        <begin position="20"/>
        <end position="225"/>
    </location>
</feature>
<dbReference type="AlphaFoldDB" id="A0A2U1FSQ3"/>
<sequence>MMKRTLLLIPFLLVLFASCNTTKMLTSGVKAGEVTDLQLMEPLSFVALIQQGSEPVHNDSLSRIGSLMLDEILSKQSLLPVMGRIDFSNDWLRHQVKNEVLDLCARIEKQKTLDNVVLGSTVDSLLEASGKRFGLFVLLQGVTRTKRNYLNQSIKGGVVGLLSLGMFIPVPIKAQTRVLALVVDAEKNDVAFFRSTVFKNKEPLDIEVLKSDVEDLFEKYFWVTK</sequence>
<dbReference type="EMBL" id="QEKY01000001">
    <property type="protein sequence ID" value="PVZ15142.1"/>
    <property type="molecule type" value="Genomic_DNA"/>
</dbReference>
<dbReference type="Proteomes" id="UP000245462">
    <property type="component" value="Unassembled WGS sequence"/>
</dbReference>
<dbReference type="GeneID" id="94549778"/>
<evidence type="ECO:0000256" key="1">
    <source>
        <dbReference type="SAM" id="SignalP"/>
    </source>
</evidence>
<proteinExistence type="predicted"/>
<dbReference type="PROSITE" id="PS51257">
    <property type="entry name" value="PROKAR_LIPOPROTEIN"/>
    <property type="match status" value="1"/>
</dbReference>
<comment type="caution">
    <text evidence="2">The sequence shown here is derived from an EMBL/GenBank/DDBJ whole genome shotgun (WGS) entry which is preliminary data.</text>
</comment>
<gene>
    <name evidence="2" type="ORF">C7382_10173</name>
</gene>
<keyword evidence="1" id="KW-0732">Signal</keyword>
<evidence type="ECO:0008006" key="4">
    <source>
        <dbReference type="Google" id="ProtNLM"/>
    </source>
</evidence>
<accession>A0A2U1FSQ3</accession>
<name>A0A2U1FSQ3_9PORP</name>
<dbReference type="RefSeq" id="WP_116678330.1">
    <property type="nucleotide sequence ID" value="NZ_QEKY01000001.1"/>
</dbReference>
<dbReference type="OrthoDB" id="836336at2"/>
<keyword evidence="3" id="KW-1185">Reference proteome</keyword>
<protein>
    <recommendedName>
        <fullName evidence="4">Lipoprotein</fullName>
    </recommendedName>
</protein>
<evidence type="ECO:0000313" key="3">
    <source>
        <dbReference type="Proteomes" id="UP000245462"/>
    </source>
</evidence>